<dbReference type="Gene3D" id="3.30.40.250">
    <property type="match status" value="1"/>
</dbReference>
<dbReference type="InterPro" id="IPR003776">
    <property type="entry name" value="YcaO-like_dom"/>
</dbReference>
<keyword evidence="2" id="KW-0689">Ribosomal protein</keyword>
<dbReference type="InterPro" id="IPR027624">
    <property type="entry name" value="TOMM_cyclo_SagD"/>
</dbReference>
<keyword evidence="2" id="KW-0808">Transferase</keyword>
<dbReference type="NCBIfam" id="TIGR03604">
    <property type="entry name" value="TOMM_cyclo_SagD"/>
    <property type="match status" value="1"/>
</dbReference>
<sequence>MSTVVAVVGEGLLADFVCGELSSRYPVLRWTDLKTGQTEEADLALVLHDSWDPSVHHQAEEVFQTAGIPWLRGFVSFGEGVVGPLVRPGTPGCSRCAEKRRLMAGRDRQEMQGLQQRLAAQGGVPRDPWASCTGLLQMAHLLLAEARRVLQGGRAHLDGRIFLINLKTLKNSRHFFLPDPLCSVCGRLPDDSPTAARISLQPSLKVSSDHYRCRSIDDLNEALVKDYLDYRTGILNGKMHDLASTFADAGVNLPLITGDTGTGGRTHSYAESGLTAILEGLERYCGLEPRGKRTVTQDCYRNLADQALNPVTVGVHAKEQYTRPGFPFKPFDPDRPIDWVWGFSFLQERPILVPKSLAYFGPGCGERFVFETSNGCALGGSLEEAIFYGLLEVVERDSFLMTWYAQLPVPRLDPDSLDDRELRWMFHRFQTVTGYDLEFFNTTMENGIPSVWALAKNRKPKGAHLICAAGAHPDPVRAVKSAVHELSGTMRLLNKQYEEIQKKAKSMFHDSSLVRQMEDHALLYGLPQARERLRFLLDGNRSLQRFDEEFQGKARHADLTEDLKEILQVFCRLNLEVIVVNQTTPEINRNGLYCVKVLIPGMLPMTFGHHFTRLEGLERVLRVPVELGHTKQPLTLAQLNLYPHPFP</sequence>
<reference evidence="2 3" key="1">
    <citation type="submission" date="2018-04" db="EMBL/GenBank/DDBJ databases">
        <title>Genomic Encyclopedia of Archaeal and Bacterial Type Strains, Phase II (KMG-II): from individual species to whole genera.</title>
        <authorList>
            <person name="Goeker M."/>
        </authorList>
    </citation>
    <scope>NUCLEOTIDE SEQUENCE [LARGE SCALE GENOMIC DNA]</scope>
    <source>
        <strain evidence="2 3">DSM 45787</strain>
    </source>
</reference>
<evidence type="ECO:0000313" key="2">
    <source>
        <dbReference type="EMBL" id="PTX63208.1"/>
    </source>
</evidence>
<accession>A0A2T6C4G9</accession>
<dbReference type="GO" id="GO:0005840">
    <property type="term" value="C:ribosome"/>
    <property type="evidence" value="ECO:0007669"/>
    <property type="project" value="UniProtKB-KW"/>
</dbReference>
<organism evidence="2 3">
    <name type="scientific">Melghirimyces profundicolus</name>
    <dbReference type="NCBI Taxonomy" id="1242148"/>
    <lineage>
        <taxon>Bacteria</taxon>
        <taxon>Bacillati</taxon>
        <taxon>Bacillota</taxon>
        <taxon>Bacilli</taxon>
        <taxon>Bacillales</taxon>
        <taxon>Thermoactinomycetaceae</taxon>
        <taxon>Melghirimyces</taxon>
    </lineage>
</organism>
<dbReference type="AlphaFoldDB" id="A0A2T6C4G9"/>
<keyword evidence="2" id="KW-0687">Ribonucleoprotein</keyword>
<dbReference type="Gene3D" id="3.30.160.660">
    <property type="match status" value="1"/>
</dbReference>
<proteinExistence type="predicted"/>
<dbReference type="Gene3D" id="3.30.1330.230">
    <property type="match status" value="1"/>
</dbReference>
<keyword evidence="3" id="KW-1185">Reference proteome</keyword>
<dbReference type="InterPro" id="IPR022291">
    <property type="entry name" value="Bacteriocin_synth_cyclodeHase"/>
</dbReference>
<dbReference type="Gene3D" id="3.40.50.720">
    <property type="entry name" value="NAD(P)-binding Rossmann-like Domain"/>
    <property type="match status" value="1"/>
</dbReference>
<dbReference type="RefSeq" id="WP_108022050.1">
    <property type="nucleotide sequence ID" value="NZ_QBKR01000004.1"/>
</dbReference>
<dbReference type="Pfam" id="PF02624">
    <property type="entry name" value="YcaO"/>
    <property type="match status" value="1"/>
</dbReference>
<dbReference type="PANTHER" id="PTHR37809:SF1">
    <property type="entry name" value="RIBOSOMAL PROTEIN S12 METHYLTHIOTRANSFERASE ACCESSORY FACTOR YCAO"/>
    <property type="match status" value="1"/>
</dbReference>
<dbReference type="EMBL" id="QBKR01000004">
    <property type="protein sequence ID" value="PTX63208.1"/>
    <property type="molecule type" value="Genomic_DNA"/>
</dbReference>
<dbReference type="OrthoDB" id="2379922at2"/>
<comment type="caution">
    <text evidence="2">The sequence shown here is derived from an EMBL/GenBank/DDBJ whole genome shotgun (WGS) entry which is preliminary data.</text>
</comment>
<gene>
    <name evidence="2" type="ORF">C8P63_10452</name>
</gene>
<feature type="domain" description="YcaO" evidence="1">
    <location>
        <begin position="264"/>
        <end position="647"/>
    </location>
</feature>
<protein>
    <submittedName>
        <fullName evidence="2">Ribosomal protein S12 methylthiotransferase accessory factor</fullName>
    </submittedName>
</protein>
<name>A0A2T6C4G9_9BACL</name>
<dbReference type="PANTHER" id="PTHR37809">
    <property type="entry name" value="RIBOSOMAL PROTEIN S12 METHYLTHIOTRANSFERASE ACCESSORY FACTOR YCAO"/>
    <property type="match status" value="1"/>
</dbReference>
<evidence type="ECO:0000259" key="1">
    <source>
        <dbReference type="PROSITE" id="PS51664"/>
    </source>
</evidence>
<dbReference type="GO" id="GO:0016740">
    <property type="term" value="F:transferase activity"/>
    <property type="evidence" value="ECO:0007669"/>
    <property type="project" value="UniProtKB-KW"/>
</dbReference>
<dbReference type="Proteomes" id="UP000244240">
    <property type="component" value="Unassembled WGS sequence"/>
</dbReference>
<evidence type="ECO:0000313" key="3">
    <source>
        <dbReference type="Proteomes" id="UP000244240"/>
    </source>
</evidence>
<dbReference type="PROSITE" id="PS51664">
    <property type="entry name" value="YCAO"/>
    <property type="match status" value="1"/>
</dbReference>
<dbReference type="NCBIfam" id="TIGR03882">
    <property type="entry name" value="cyclo_dehyd_2"/>
    <property type="match status" value="1"/>
</dbReference>